<gene>
    <name evidence="2" type="ORF">PUNSTDRAFT_139539</name>
</gene>
<dbReference type="OrthoDB" id="2654453at2759"/>
<organism evidence="2 3">
    <name type="scientific">Punctularia strigosozonata (strain HHB-11173)</name>
    <name type="common">White-rot fungus</name>
    <dbReference type="NCBI Taxonomy" id="741275"/>
    <lineage>
        <taxon>Eukaryota</taxon>
        <taxon>Fungi</taxon>
        <taxon>Dikarya</taxon>
        <taxon>Basidiomycota</taxon>
        <taxon>Agaricomycotina</taxon>
        <taxon>Agaricomycetes</taxon>
        <taxon>Corticiales</taxon>
        <taxon>Punctulariaceae</taxon>
        <taxon>Punctularia</taxon>
    </lineage>
</organism>
<feature type="transmembrane region" description="Helical" evidence="1">
    <location>
        <begin position="367"/>
        <end position="386"/>
    </location>
</feature>
<keyword evidence="1" id="KW-1133">Transmembrane helix</keyword>
<dbReference type="Gene3D" id="2.130.10.10">
    <property type="entry name" value="YVTN repeat-like/Quinoprotein amine dehydrogenase"/>
    <property type="match status" value="1"/>
</dbReference>
<dbReference type="GeneID" id="18880338"/>
<dbReference type="SUPFAM" id="SSF50978">
    <property type="entry name" value="WD40 repeat-like"/>
    <property type="match status" value="1"/>
</dbReference>
<evidence type="ECO:0000313" key="3">
    <source>
        <dbReference type="Proteomes" id="UP000054196"/>
    </source>
</evidence>
<keyword evidence="1" id="KW-0812">Transmembrane</keyword>
<dbReference type="RefSeq" id="XP_007389315.1">
    <property type="nucleotide sequence ID" value="XM_007389253.1"/>
</dbReference>
<sequence>MTPNIPTYALAFSPDGSLLARGGEAGLDINDLITRKRIAGMPHEVPPSAYGPVVALKWASIQGQPDMLFIGTKHGVVFAWQQNRAVYEECHVFRVPEGGEILSMAVRSSPSQIQLVLSTANGVLASYDVRPNRLWKEWSQKLVEIEPRTIEFATSGKSIIIFSTYSGQIHGFLNGEGLWDHGPRLDKLIGRVTVNENGEVAINDSVNFCIHDSRTGVLLAMFHSGIKVSTVPKHVLFGEDEEIVMAGSDAGSIYVFQKTGHGLEQVLTNGNCCNQIVATLSTASMNYIACATSSTTSVGAVAVWTRKREVAVGVSMLGPLWRLLWQIWWLFRSGNAWLLRPALHIISSSTLRALSWSFALLSNILIWLAKVCLGLSLLLVIVHFLWSKLRGDIPEVMKYAIETAEWVIWPIIVAGSKHIANFIVEIIRLHSSREYQ</sequence>
<evidence type="ECO:0000313" key="2">
    <source>
        <dbReference type="EMBL" id="EIN03448.1"/>
    </source>
</evidence>
<dbReference type="HOGENOM" id="CLU_597357_0_0_1"/>
<dbReference type="Proteomes" id="UP000054196">
    <property type="component" value="Unassembled WGS sequence"/>
</dbReference>
<proteinExistence type="predicted"/>
<dbReference type="AlphaFoldDB" id="R7RZN7"/>
<dbReference type="KEGG" id="psq:PUNSTDRAFT_139539"/>
<reference evidence="3" key="1">
    <citation type="journal article" date="2012" name="Science">
        <title>The Paleozoic origin of enzymatic lignin decomposition reconstructed from 31 fungal genomes.</title>
        <authorList>
            <person name="Floudas D."/>
            <person name="Binder M."/>
            <person name="Riley R."/>
            <person name="Barry K."/>
            <person name="Blanchette R.A."/>
            <person name="Henrissat B."/>
            <person name="Martinez A.T."/>
            <person name="Otillar R."/>
            <person name="Spatafora J.W."/>
            <person name="Yadav J.S."/>
            <person name="Aerts A."/>
            <person name="Benoit I."/>
            <person name="Boyd A."/>
            <person name="Carlson A."/>
            <person name="Copeland A."/>
            <person name="Coutinho P.M."/>
            <person name="de Vries R.P."/>
            <person name="Ferreira P."/>
            <person name="Findley K."/>
            <person name="Foster B."/>
            <person name="Gaskell J."/>
            <person name="Glotzer D."/>
            <person name="Gorecki P."/>
            <person name="Heitman J."/>
            <person name="Hesse C."/>
            <person name="Hori C."/>
            <person name="Igarashi K."/>
            <person name="Jurgens J.A."/>
            <person name="Kallen N."/>
            <person name="Kersten P."/>
            <person name="Kohler A."/>
            <person name="Kuees U."/>
            <person name="Kumar T.K.A."/>
            <person name="Kuo A."/>
            <person name="LaButti K."/>
            <person name="Larrondo L.F."/>
            <person name="Lindquist E."/>
            <person name="Ling A."/>
            <person name="Lombard V."/>
            <person name="Lucas S."/>
            <person name="Lundell T."/>
            <person name="Martin R."/>
            <person name="McLaughlin D.J."/>
            <person name="Morgenstern I."/>
            <person name="Morin E."/>
            <person name="Murat C."/>
            <person name="Nagy L.G."/>
            <person name="Nolan M."/>
            <person name="Ohm R.A."/>
            <person name="Patyshakuliyeva A."/>
            <person name="Rokas A."/>
            <person name="Ruiz-Duenas F.J."/>
            <person name="Sabat G."/>
            <person name="Salamov A."/>
            <person name="Samejima M."/>
            <person name="Schmutz J."/>
            <person name="Slot J.C."/>
            <person name="St John F."/>
            <person name="Stenlid J."/>
            <person name="Sun H."/>
            <person name="Sun S."/>
            <person name="Syed K."/>
            <person name="Tsang A."/>
            <person name="Wiebenga A."/>
            <person name="Young D."/>
            <person name="Pisabarro A."/>
            <person name="Eastwood D.C."/>
            <person name="Martin F."/>
            <person name="Cullen D."/>
            <person name="Grigoriev I.V."/>
            <person name="Hibbett D.S."/>
        </authorList>
    </citation>
    <scope>NUCLEOTIDE SEQUENCE [LARGE SCALE GENOMIC DNA]</scope>
    <source>
        <strain evidence="3">HHB-11173 SS5</strain>
    </source>
</reference>
<keyword evidence="1" id="KW-0472">Membrane</keyword>
<dbReference type="InterPro" id="IPR015943">
    <property type="entry name" value="WD40/YVTN_repeat-like_dom_sf"/>
</dbReference>
<dbReference type="InterPro" id="IPR036322">
    <property type="entry name" value="WD40_repeat_dom_sf"/>
</dbReference>
<dbReference type="EMBL" id="JH687564">
    <property type="protein sequence ID" value="EIN03448.1"/>
    <property type="molecule type" value="Genomic_DNA"/>
</dbReference>
<name>R7RZN7_PUNST</name>
<protein>
    <recommendedName>
        <fullName evidence="4">WD40 repeat-like protein</fullName>
    </recommendedName>
</protein>
<feature type="transmembrane region" description="Helical" evidence="1">
    <location>
        <begin position="406"/>
        <end position="427"/>
    </location>
</feature>
<evidence type="ECO:0008006" key="4">
    <source>
        <dbReference type="Google" id="ProtNLM"/>
    </source>
</evidence>
<keyword evidence="3" id="KW-1185">Reference proteome</keyword>
<evidence type="ECO:0000256" key="1">
    <source>
        <dbReference type="SAM" id="Phobius"/>
    </source>
</evidence>
<accession>R7RZN7</accession>
<dbReference type="eggNOG" id="ENOG502R1Y1">
    <property type="taxonomic scope" value="Eukaryota"/>
</dbReference>